<gene>
    <name evidence="1" type="ORF">QO231_15860</name>
</gene>
<evidence type="ECO:0000313" key="2">
    <source>
        <dbReference type="Proteomes" id="UP001255416"/>
    </source>
</evidence>
<keyword evidence="2" id="KW-1185">Reference proteome</keyword>
<name>A0ABU3VGL1_9RHOB</name>
<dbReference type="InterPro" id="IPR009569">
    <property type="entry name" value="AA_synth_put"/>
</dbReference>
<reference evidence="2" key="1">
    <citation type="submission" date="2023-05" db="EMBL/GenBank/DDBJ databases">
        <title>Sedimentitalea sp. nov. JM2-8.</title>
        <authorList>
            <person name="Huang J."/>
        </authorList>
    </citation>
    <scope>NUCLEOTIDE SEQUENCE [LARGE SCALE GENOMIC DNA]</scope>
    <source>
        <strain evidence="2">KHS03</strain>
    </source>
</reference>
<dbReference type="RefSeq" id="WP_316778451.1">
    <property type="nucleotide sequence ID" value="NZ_JASMWN010000013.1"/>
</dbReference>
<comment type="caution">
    <text evidence="1">The sequence shown here is derived from an EMBL/GenBank/DDBJ whole genome shotgun (WGS) entry which is preliminary data.</text>
</comment>
<evidence type="ECO:0000313" key="1">
    <source>
        <dbReference type="EMBL" id="MDU9005319.1"/>
    </source>
</evidence>
<protein>
    <submittedName>
        <fullName evidence="1">Amino acid synthesis family protein</fullName>
    </submittedName>
</protein>
<dbReference type="InterPro" id="IPR035936">
    <property type="entry name" value="BB2672"/>
</dbReference>
<dbReference type="Pfam" id="PF06684">
    <property type="entry name" value="AA_synth"/>
    <property type="match status" value="1"/>
</dbReference>
<dbReference type="Proteomes" id="UP001255416">
    <property type="component" value="Unassembled WGS sequence"/>
</dbReference>
<dbReference type="SUPFAM" id="SSF160519">
    <property type="entry name" value="BB2672-like"/>
    <property type="match status" value="1"/>
</dbReference>
<dbReference type="EMBL" id="JASMWN010000013">
    <property type="protein sequence ID" value="MDU9005319.1"/>
    <property type="molecule type" value="Genomic_DNA"/>
</dbReference>
<proteinExistence type="predicted"/>
<sequence length="117" mass="12317">MQIRKTMLIRNRSETDEMGGPCTPLTRVAALAMLRNPCAGVDQDGLTELLDYGATLGARLAADAMAALSAPCVTYGMATIVGPQGAAEHGAALLHATGQTRMSCWRPRDIAALRCSE</sequence>
<organism evidence="1 2">
    <name type="scientific">Sedimentitalea todarodis</name>
    <dbReference type="NCBI Taxonomy" id="1631240"/>
    <lineage>
        <taxon>Bacteria</taxon>
        <taxon>Pseudomonadati</taxon>
        <taxon>Pseudomonadota</taxon>
        <taxon>Alphaproteobacteria</taxon>
        <taxon>Rhodobacterales</taxon>
        <taxon>Paracoccaceae</taxon>
        <taxon>Sedimentitalea</taxon>
    </lineage>
</organism>
<dbReference type="Gene3D" id="3.30.1330.110">
    <property type="entry name" value="BB2672"/>
    <property type="match status" value="1"/>
</dbReference>
<accession>A0ABU3VGL1</accession>